<evidence type="ECO:0000256" key="1">
    <source>
        <dbReference type="SAM" id="Phobius"/>
    </source>
</evidence>
<dbReference type="RefSeq" id="WP_072625778.1">
    <property type="nucleotide sequence ID" value="NZ_CBDRLL010000001.1"/>
</dbReference>
<dbReference type="EMBL" id="CP062789">
    <property type="protein sequence ID" value="QOK22612.1"/>
    <property type="molecule type" value="Genomic_DNA"/>
</dbReference>
<reference evidence="2 4" key="1">
    <citation type="submission" date="2015-11" db="EMBL/GenBank/DDBJ databases">
        <authorList>
            <person name="Zhang Y."/>
            <person name="Guo Z."/>
        </authorList>
    </citation>
    <scope>NUCLEOTIDE SEQUENCE [LARGE SCALE GENOMIC DNA]</scope>
    <source>
        <strain evidence="2 4">YFY001</strain>
    </source>
</reference>
<organism evidence="2 4">
    <name type="scientific">Janibacter indicus</name>
    <dbReference type="NCBI Taxonomy" id="857417"/>
    <lineage>
        <taxon>Bacteria</taxon>
        <taxon>Bacillati</taxon>
        <taxon>Actinomycetota</taxon>
        <taxon>Actinomycetes</taxon>
        <taxon>Micrococcales</taxon>
        <taxon>Intrasporangiaceae</taxon>
        <taxon>Janibacter</taxon>
    </lineage>
</organism>
<dbReference type="AlphaFoldDB" id="A0A1L3MJX2"/>
<feature type="transmembrane region" description="Helical" evidence="1">
    <location>
        <begin position="41"/>
        <end position="62"/>
    </location>
</feature>
<keyword evidence="1" id="KW-1133">Transmembrane helix</keyword>
<keyword evidence="1" id="KW-0472">Membrane</keyword>
<gene>
    <name evidence="2" type="ORF">ASJ30_14730</name>
    <name evidence="3" type="ORF">IGS73_16375</name>
</gene>
<sequence length="72" mass="7881">MIQFFAALQVLGAQALDYFGDQTDVINRARDERGSVTIEQVLWAVAVITISVIVIGAITTFVRSKSQEIKAP</sequence>
<evidence type="ECO:0000313" key="5">
    <source>
        <dbReference type="Proteomes" id="UP000593998"/>
    </source>
</evidence>
<proteinExistence type="predicted"/>
<evidence type="ECO:0000313" key="4">
    <source>
        <dbReference type="Proteomes" id="UP000182938"/>
    </source>
</evidence>
<keyword evidence="1" id="KW-0812">Transmembrane</keyword>
<name>A0A1L3MJX2_9MICO</name>
<keyword evidence="4" id="KW-1185">Reference proteome</keyword>
<evidence type="ECO:0000313" key="2">
    <source>
        <dbReference type="EMBL" id="APH02639.1"/>
    </source>
</evidence>
<dbReference type="Proteomes" id="UP000182938">
    <property type="component" value="Chromosome"/>
</dbReference>
<dbReference type="KEGG" id="jte:ASJ30_14730"/>
<evidence type="ECO:0000313" key="3">
    <source>
        <dbReference type="EMBL" id="QOK22612.1"/>
    </source>
</evidence>
<accession>A0A1L3MJX2</accession>
<protein>
    <submittedName>
        <fullName evidence="2">Uncharacterized protein</fullName>
    </submittedName>
</protein>
<dbReference type="Proteomes" id="UP000593998">
    <property type="component" value="Chromosome"/>
</dbReference>
<dbReference type="EMBL" id="CP013290">
    <property type="protein sequence ID" value="APH02639.1"/>
    <property type="molecule type" value="Genomic_DNA"/>
</dbReference>
<reference evidence="3 5" key="2">
    <citation type="submission" date="2020-10" db="EMBL/GenBank/DDBJ databases">
        <title>Janibacter indicus TT2 genome sequence.</title>
        <authorList>
            <person name="Lee K."/>
            <person name="Ganzorig M."/>
        </authorList>
    </citation>
    <scope>NUCLEOTIDE SEQUENCE [LARGE SCALE GENOMIC DNA]</scope>
    <source>
        <strain evidence="3 5">TT2</strain>
    </source>
</reference>